<organism evidence="2 3">
    <name type="scientific">Portunus trituberculatus</name>
    <name type="common">Swimming crab</name>
    <name type="synonym">Neptunus trituberculatus</name>
    <dbReference type="NCBI Taxonomy" id="210409"/>
    <lineage>
        <taxon>Eukaryota</taxon>
        <taxon>Metazoa</taxon>
        <taxon>Ecdysozoa</taxon>
        <taxon>Arthropoda</taxon>
        <taxon>Crustacea</taxon>
        <taxon>Multicrustacea</taxon>
        <taxon>Malacostraca</taxon>
        <taxon>Eumalacostraca</taxon>
        <taxon>Eucarida</taxon>
        <taxon>Decapoda</taxon>
        <taxon>Pleocyemata</taxon>
        <taxon>Brachyura</taxon>
        <taxon>Eubrachyura</taxon>
        <taxon>Portunoidea</taxon>
        <taxon>Portunidae</taxon>
        <taxon>Portuninae</taxon>
        <taxon>Portunus</taxon>
    </lineage>
</organism>
<dbReference type="AlphaFoldDB" id="A0A5B7KI64"/>
<accession>A0A5B7KI64</accession>
<evidence type="ECO:0000313" key="3">
    <source>
        <dbReference type="Proteomes" id="UP000324222"/>
    </source>
</evidence>
<dbReference type="EMBL" id="VSRR010143695">
    <property type="protein sequence ID" value="MPD04958.1"/>
    <property type="molecule type" value="Genomic_DNA"/>
</dbReference>
<evidence type="ECO:0000256" key="1">
    <source>
        <dbReference type="SAM" id="MobiDB-lite"/>
    </source>
</evidence>
<protein>
    <submittedName>
        <fullName evidence="2">Uncharacterized protein</fullName>
    </submittedName>
</protein>
<dbReference type="Proteomes" id="UP000324222">
    <property type="component" value="Unassembled WGS sequence"/>
</dbReference>
<name>A0A5B7KI64_PORTR</name>
<keyword evidence="3" id="KW-1185">Reference proteome</keyword>
<reference evidence="2 3" key="1">
    <citation type="submission" date="2019-05" db="EMBL/GenBank/DDBJ databases">
        <title>Another draft genome of Portunus trituberculatus and its Hox gene families provides insights of decapod evolution.</title>
        <authorList>
            <person name="Jeong J.-H."/>
            <person name="Song I."/>
            <person name="Kim S."/>
            <person name="Choi T."/>
            <person name="Kim D."/>
            <person name="Ryu S."/>
            <person name="Kim W."/>
        </authorList>
    </citation>
    <scope>NUCLEOTIDE SEQUENCE [LARGE SCALE GENOMIC DNA]</scope>
    <source>
        <tissue evidence="2">Muscle</tissue>
    </source>
</reference>
<comment type="caution">
    <text evidence="2">The sequence shown here is derived from an EMBL/GenBank/DDBJ whole genome shotgun (WGS) entry which is preliminary data.</text>
</comment>
<feature type="region of interest" description="Disordered" evidence="1">
    <location>
        <begin position="1"/>
        <end position="20"/>
    </location>
</feature>
<sequence>MNDTNAKKNTKPQTINTAGIHTKPALNLTTPHIPKSCHDSAWKANHAQLLERFPKSAKGR</sequence>
<evidence type="ECO:0000313" key="2">
    <source>
        <dbReference type="EMBL" id="MPD04958.1"/>
    </source>
</evidence>
<proteinExistence type="predicted"/>
<gene>
    <name evidence="2" type="ORF">E2C01_100673</name>
</gene>